<dbReference type="RefSeq" id="WP_258211392.1">
    <property type="nucleotide sequence ID" value="NZ_JANQBD010000001.1"/>
</dbReference>
<dbReference type="Proteomes" id="UP001300012">
    <property type="component" value="Unassembled WGS sequence"/>
</dbReference>
<gene>
    <name evidence="2" type="ORF">NV381_01040</name>
</gene>
<organism evidence="2 3">
    <name type="scientific">Paenibacillus radicis</name>
    <name type="common">ex Xue et al. 2023</name>
    <dbReference type="NCBI Taxonomy" id="2972489"/>
    <lineage>
        <taxon>Bacteria</taxon>
        <taxon>Bacillati</taxon>
        <taxon>Bacillota</taxon>
        <taxon>Bacilli</taxon>
        <taxon>Bacillales</taxon>
        <taxon>Paenibacillaceae</taxon>
        <taxon>Paenibacillus</taxon>
    </lineage>
</organism>
<sequence length="276" mass="28479">MNTKKKIIIASTLIAILAVGGEIALGSHIKALAEPTASHATDGMAKNKADKDTPKREDGRKRGKGGADGKGDACRQEGPAGELKTNKGEAFGPGSTSTTAPVDSAGSGNNSEQAVTSSVVISNGFNTDPQDKGRPVVLIAAALGVPTEVFREAFSGVTPAGLESQPSPELAQRNKGALLKVLTPYGITNERLDEVSNYYRYNGRNGEIWRNTKATATATIENGVVTGVTITNPGSGYSSNPTVTITGPNGTITATATVIYTQDFKTNGSISAITIN</sequence>
<protein>
    <submittedName>
        <fullName evidence="2">Uncharacterized protein</fullName>
    </submittedName>
</protein>
<keyword evidence="3" id="KW-1185">Reference proteome</keyword>
<dbReference type="EMBL" id="JANQBD010000001">
    <property type="protein sequence ID" value="MCR8629775.1"/>
    <property type="molecule type" value="Genomic_DNA"/>
</dbReference>
<feature type="compositionally biased region" description="Basic and acidic residues" evidence="1">
    <location>
        <begin position="45"/>
        <end position="75"/>
    </location>
</feature>
<evidence type="ECO:0000313" key="3">
    <source>
        <dbReference type="Proteomes" id="UP001300012"/>
    </source>
</evidence>
<evidence type="ECO:0000256" key="1">
    <source>
        <dbReference type="SAM" id="MobiDB-lite"/>
    </source>
</evidence>
<accession>A0ABT1YCU8</accession>
<comment type="caution">
    <text evidence="2">The sequence shown here is derived from an EMBL/GenBank/DDBJ whole genome shotgun (WGS) entry which is preliminary data.</text>
</comment>
<name>A0ABT1YCU8_9BACL</name>
<reference evidence="2 3" key="1">
    <citation type="submission" date="2022-08" db="EMBL/GenBank/DDBJ databases">
        <title>Paenibacillus endoradicis sp. nov., Paenibacillus radicibacter sp. nov and Paenibacillus pararadicis sp. nov., three cold-adapted plant growth-promoting bacteria isolated from root of Larix gmelinii in Great Khingan.</title>
        <authorList>
            <person name="Xue H."/>
        </authorList>
    </citation>
    <scope>NUCLEOTIDE SEQUENCE [LARGE SCALE GENOMIC DNA]</scope>
    <source>
        <strain evidence="2 3">N5-1-1-5</strain>
    </source>
</reference>
<evidence type="ECO:0000313" key="2">
    <source>
        <dbReference type="EMBL" id="MCR8629775.1"/>
    </source>
</evidence>
<proteinExistence type="predicted"/>
<feature type="compositionally biased region" description="Polar residues" evidence="1">
    <location>
        <begin position="94"/>
        <end position="113"/>
    </location>
</feature>
<feature type="region of interest" description="Disordered" evidence="1">
    <location>
        <begin position="36"/>
        <end position="113"/>
    </location>
</feature>